<dbReference type="InterPro" id="IPR027417">
    <property type="entry name" value="P-loop_NTPase"/>
</dbReference>
<dbReference type="GO" id="GO:0005886">
    <property type="term" value="C:plasma membrane"/>
    <property type="evidence" value="ECO:0007669"/>
    <property type="project" value="TreeGrafter"/>
</dbReference>
<dbReference type="OrthoDB" id="9801477at2"/>
<keyword evidence="7" id="KW-1185">Reference proteome</keyword>
<accession>A0A2K8KSF4</accession>
<dbReference type="PANTHER" id="PTHR24220">
    <property type="entry name" value="IMPORT ATP-BINDING PROTEIN"/>
    <property type="match status" value="1"/>
</dbReference>
<evidence type="ECO:0000256" key="2">
    <source>
        <dbReference type="ARBA" id="ARBA00022741"/>
    </source>
</evidence>
<dbReference type="GO" id="GO:0005524">
    <property type="term" value="F:ATP binding"/>
    <property type="evidence" value="ECO:0007669"/>
    <property type="project" value="UniProtKB-KW"/>
</dbReference>
<dbReference type="RefSeq" id="WP_100257113.1">
    <property type="nucleotide sequence ID" value="NZ_CP011797.1"/>
</dbReference>
<dbReference type="GO" id="GO:0044874">
    <property type="term" value="P:lipoprotein localization to outer membrane"/>
    <property type="evidence" value="ECO:0007669"/>
    <property type="project" value="TreeGrafter"/>
</dbReference>
<organism evidence="6 7">
    <name type="scientific">Reinekea forsetii</name>
    <dbReference type="NCBI Taxonomy" id="1336806"/>
    <lineage>
        <taxon>Bacteria</taxon>
        <taxon>Pseudomonadati</taxon>
        <taxon>Pseudomonadota</taxon>
        <taxon>Gammaproteobacteria</taxon>
        <taxon>Oceanospirillales</taxon>
        <taxon>Saccharospirillaceae</taxon>
        <taxon>Reinekea</taxon>
    </lineage>
</organism>
<dbReference type="PROSITE" id="PS00211">
    <property type="entry name" value="ABC_TRANSPORTER_1"/>
    <property type="match status" value="1"/>
</dbReference>
<dbReference type="PANTHER" id="PTHR24220:SF689">
    <property type="entry name" value="LIPOPROTEIN-RELEASING SYSTEM ATP-BINDING PROTEIN LOLD"/>
    <property type="match status" value="1"/>
</dbReference>
<dbReference type="GO" id="GO:0016887">
    <property type="term" value="F:ATP hydrolysis activity"/>
    <property type="evidence" value="ECO:0007669"/>
    <property type="project" value="InterPro"/>
</dbReference>
<dbReference type="InterPro" id="IPR003439">
    <property type="entry name" value="ABC_transporter-like_ATP-bd"/>
</dbReference>
<dbReference type="Gene3D" id="3.40.50.300">
    <property type="entry name" value="P-loop containing nucleotide triphosphate hydrolases"/>
    <property type="match status" value="1"/>
</dbReference>
<evidence type="ECO:0000313" key="7">
    <source>
        <dbReference type="Proteomes" id="UP000229757"/>
    </source>
</evidence>
<dbReference type="KEGG" id="rfo:REIFOR_01656"/>
<dbReference type="SUPFAM" id="SSF52540">
    <property type="entry name" value="P-loop containing nucleoside triphosphate hydrolases"/>
    <property type="match status" value="1"/>
</dbReference>
<name>A0A2K8KSF4_9GAMM</name>
<dbReference type="AlphaFoldDB" id="A0A2K8KSF4"/>
<protein>
    <submittedName>
        <fullName evidence="6">ABC transporter, ATP-binding protein</fullName>
    </submittedName>
</protein>
<feature type="domain" description="ABC transporter" evidence="5">
    <location>
        <begin position="7"/>
        <end position="227"/>
    </location>
</feature>
<keyword evidence="3 6" id="KW-0067">ATP-binding</keyword>
<dbReference type="GO" id="GO:0089705">
    <property type="term" value="P:protein localization to outer membrane"/>
    <property type="evidence" value="ECO:0007669"/>
    <property type="project" value="TreeGrafter"/>
</dbReference>
<keyword evidence="1" id="KW-0813">Transport</keyword>
<dbReference type="CDD" id="cd03255">
    <property type="entry name" value="ABC_MJ0796_LolCDE_FtsE"/>
    <property type="match status" value="1"/>
</dbReference>
<gene>
    <name evidence="6" type="ORF">REIFOR_01656</name>
</gene>
<comment type="similarity">
    <text evidence="4">Belongs to the ABC transporter superfamily. Macrolide exporter (TC 3.A.1.122) family.</text>
</comment>
<evidence type="ECO:0000259" key="5">
    <source>
        <dbReference type="PROSITE" id="PS50893"/>
    </source>
</evidence>
<evidence type="ECO:0000313" key="6">
    <source>
        <dbReference type="EMBL" id="ATX76801.1"/>
    </source>
</evidence>
<dbReference type="InterPro" id="IPR015854">
    <property type="entry name" value="ABC_transpr_LolD-like"/>
</dbReference>
<evidence type="ECO:0000256" key="4">
    <source>
        <dbReference type="ARBA" id="ARBA00038388"/>
    </source>
</evidence>
<reference evidence="6 7" key="1">
    <citation type="journal article" date="2017" name="Environ. Microbiol.">
        <title>Genomic and physiological analyses of 'Reinekea forsetii' reveal a versatile opportunistic lifestyle during spring algae blooms.</title>
        <authorList>
            <person name="Avci B."/>
            <person name="Hahnke R.L."/>
            <person name="Chafee M."/>
            <person name="Fischer T."/>
            <person name="Gruber-Vodicka H."/>
            <person name="Tegetmeyer H.E."/>
            <person name="Harder J."/>
            <person name="Fuchs B.M."/>
            <person name="Amann R.I."/>
            <person name="Teeling H."/>
        </authorList>
    </citation>
    <scope>NUCLEOTIDE SEQUENCE [LARGE SCALE GENOMIC DNA]</scope>
    <source>
        <strain evidence="6 7">Hel1_31_D35</strain>
    </source>
</reference>
<proteinExistence type="inferred from homology"/>
<dbReference type="InterPro" id="IPR017871">
    <property type="entry name" value="ABC_transporter-like_CS"/>
</dbReference>
<dbReference type="InterPro" id="IPR003593">
    <property type="entry name" value="AAA+_ATPase"/>
</dbReference>
<sequence>MNLNSVLGCQAVTRSFQMGPDRVDVLKEISFEIHRGEMASIVGTSGSGKTTLLNLLAGLDDPTSGTVTMAGQVIGQQNDRQRAAARNTHMGFVFQFHHLLPEFSALDNVLMPWRIKGRAGPDAIAYAHHLLTEVGLQDRMSHRPAELSGGERQRVAIARALVKQPDVVLMDEPTGNLDEDTSEQVHRLIESLNHHLASSFVIVTHNQEWAKNVPIQFRLTKGQLMLIS</sequence>
<dbReference type="PROSITE" id="PS50893">
    <property type="entry name" value="ABC_TRANSPORTER_2"/>
    <property type="match status" value="1"/>
</dbReference>
<dbReference type="FunFam" id="3.40.50.300:FF:000032">
    <property type="entry name" value="Export ABC transporter ATP-binding protein"/>
    <property type="match status" value="1"/>
</dbReference>
<dbReference type="Proteomes" id="UP000229757">
    <property type="component" value="Chromosome"/>
</dbReference>
<dbReference type="EMBL" id="CP011797">
    <property type="protein sequence ID" value="ATX76801.1"/>
    <property type="molecule type" value="Genomic_DNA"/>
</dbReference>
<dbReference type="InterPro" id="IPR017911">
    <property type="entry name" value="MacB-like_ATP-bd"/>
</dbReference>
<dbReference type="GO" id="GO:0022857">
    <property type="term" value="F:transmembrane transporter activity"/>
    <property type="evidence" value="ECO:0007669"/>
    <property type="project" value="TreeGrafter"/>
</dbReference>
<dbReference type="GO" id="GO:1902495">
    <property type="term" value="C:transmembrane transporter complex"/>
    <property type="evidence" value="ECO:0007669"/>
    <property type="project" value="UniProtKB-ARBA"/>
</dbReference>
<keyword evidence="2" id="KW-0547">Nucleotide-binding</keyword>
<evidence type="ECO:0000256" key="3">
    <source>
        <dbReference type="ARBA" id="ARBA00022840"/>
    </source>
</evidence>
<evidence type="ECO:0000256" key="1">
    <source>
        <dbReference type="ARBA" id="ARBA00022448"/>
    </source>
</evidence>
<dbReference type="SMART" id="SM00382">
    <property type="entry name" value="AAA"/>
    <property type="match status" value="1"/>
</dbReference>
<dbReference type="Pfam" id="PF00005">
    <property type="entry name" value="ABC_tran"/>
    <property type="match status" value="1"/>
</dbReference>